<keyword evidence="2" id="KW-1133">Transmembrane helix</keyword>
<feature type="compositionally biased region" description="Low complexity" evidence="1">
    <location>
        <begin position="201"/>
        <end position="221"/>
    </location>
</feature>
<evidence type="ECO:0000313" key="3">
    <source>
        <dbReference type="EMBL" id="KAL1506919.1"/>
    </source>
</evidence>
<comment type="caution">
    <text evidence="3">The sequence shown here is derived from an EMBL/GenBank/DDBJ whole genome shotgun (WGS) entry which is preliminary data.</text>
</comment>
<evidence type="ECO:0000256" key="1">
    <source>
        <dbReference type="SAM" id="MobiDB-lite"/>
    </source>
</evidence>
<evidence type="ECO:0000256" key="2">
    <source>
        <dbReference type="SAM" id="Phobius"/>
    </source>
</evidence>
<keyword evidence="2" id="KW-0812">Transmembrane</keyword>
<feature type="transmembrane region" description="Helical" evidence="2">
    <location>
        <begin position="22"/>
        <end position="40"/>
    </location>
</feature>
<feature type="region of interest" description="Disordered" evidence="1">
    <location>
        <begin position="185"/>
        <end position="221"/>
    </location>
</feature>
<dbReference type="EMBL" id="JBGBPQ010000018">
    <property type="protein sequence ID" value="KAL1506919.1"/>
    <property type="molecule type" value="Genomic_DNA"/>
</dbReference>
<dbReference type="AlphaFoldDB" id="A0AB34IUR4"/>
<name>A0AB34IUR4_PRYPA</name>
<reference evidence="3 4" key="1">
    <citation type="journal article" date="2024" name="Science">
        <title>Giant polyketide synthase enzymes in the biosynthesis of giant marine polyether toxins.</title>
        <authorList>
            <person name="Fallon T.R."/>
            <person name="Shende V.V."/>
            <person name="Wierzbicki I.H."/>
            <person name="Pendleton A.L."/>
            <person name="Watervoot N.F."/>
            <person name="Auber R.P."/>
            <person name="Gonzalez D.J."/>
            <person name="Wisecaver J.H."/>
            <person name="Moore B.S."/>
        </authorList>
    </citation>
    <scope>NUCLEOTIDE SEQUENCE [LARGE SCALE GENOMIC DNA]</scope>
    <source>
        <strain evidence="3 4">12B1</strain>
    </source>
</reference>
<evidence type="ECO:0000313" key="4">
    <source>
        <dbReference type="Proteomes" id="UP001515480"/>
    </source>
</evidence>
<feature type="transmembrane region" description="Helical" evidence="2">
    <location>
        <begin position="88"/>
        <end position="113"/>
    </location>
</feature>
<organism evidence="3 4">
    <name type="scientific">Prymnesium parvum</name>
    <name type="common">Toxic golden alga</name>
    <dbReference type="NCBI Taxonomy" id="97485"/>
    <lineage>
        <taxon>Eukaryota</taxon>
        <taxon>Haptista</taxon>
        <taxon>Haptophyta</taxon>
        <taxon>Prymnesiophyceae</taxon>
        <taxon>Prymnesiales</taxon>
        <taxon>Prymnesiaceae</taxon>
        <taxon>Prymnesium</taxon>
    </lineage>
</organism>
<feature type="transmembrane region" description="Helical" evidence="2">
    <location>
        <begin position="47"/>
        <end position="68"/>
    </location>
</feature>
<gene>
    <name evidence="3" type="ORF">AB1Y20_007783</name>
</gene>
<accession>A0AB34IUR4</accession>
<sequence length="221" mass="23033">MLLSLLLPGADPSSPWCFWGTLTVHAPILLAWLPLGLAVVRRESHAGMLALLSIASLQLALYVTQLAVDRPPPATPCTSELHAVFPLASPLAITFLCLALALRLALVLLALATRRNFGRGLLRVHQPEARDVSLSTDTRSNDTTPSLSALPHAFASASCSDALLSRDAVGLAAFWSLVQQQRASSSLVSSEPEPHGGQPLRSSGAATSGSAGSAASRSGTE</sequence>
<dbReference type="Proteomes" id="UP001515480">
    <property type="component" value="Unassembled WGS sequence"/>
</dbReference>
<protein>
    <submittedName>
        <fullName evidence="3">Uncharacterized protein</fullName>
    </submittedName>
</protein>
<keyword evidence="2" id="KW-0472">Membrane</keyword>
<keyword evidence="4" id="KW-1185">Reference proteome</keyword>
<proteinExistence type="predicted"/>